<name>A0A0D2GWU8_9EURO</name>
<feature type="compositionally biased region" description="Polar residues" evidence="2">
    <location>
        <begin position="51"/>
        <end position="60"/>
    </location>
</feature>
<evidence type="ECO:0000256" key="2">
    <source>
        <dbReference type="SAM" id="MobiDB-lite"/>
    </source>
</evidence>
<dbReference type="AlphaFoldDB" id="A0A0D2GWU8"/>
<evidence type="ECO:0000313" key="5">
    <source>
        <dbReference type="Proteomes" id="UP000053617"/>
    </source>
</evidence>
<feature type="region of interest" description="Disordered" evidence="2">
    <location>
        <begin position="334"/>
        <end position="406"/>
    </location>
</feature>
<feature type="transmembrane region" description="Helical" evidence="3">
    <location>
        <begin position="149"/>
        <end position="169"/>
    </location>
</feature>
<feature type="coiled-coil region" evidence="1">
    <location>
        <begin position="576"/>
        <end position="628"/>
    </location>
</feature>
<keyword evidence="5" id="KW-1185">Reference proteome</keyword>
<dbReference type="OrthoDB" id="4158994at2759"/>
<evidence type="ECO:0000256" key="3">
    <source>
        <dbReference type="SAM" id="Phobius"/>
    </source>
</evidence>
<accession>A0A0D2GWU8</accession>
<dbReference type="HOGENOM" id="CLU_005822_0_0_1"/>
<dbReference type="RefSeq" id="XP_013269834.1">
    <property type="nucleotide sequence ID" value="XM_013414380.1"/>
</dbReference>
<keyword evidence="1" id="KW-0175">Coiled coil</keyword>
<feature type="region of interest" description="Disordered" evidence="2">
    <location>
        <begin position="1"/>
        <end position="123"/>
    </location>
</feature>
<dbReference type="EMBL" id="KN847480">
    <property type="protein sequence ID" value="KIX02698.1"/>
    <property type="molecule type" value="Genomic_DNA"/>
</dbReference>
<keyword evidence="3" id="KW-0812">Transmembrane</keyword>
<dbReference type="GeneID" id="25296711"/>
<feature type="region of interest" description="Disordered" evidence="2">
    <location>
        <begin position="806"/>
        <end position="846"/>
    </location>
</feature>
<feature type="compositionally biased region" description="Basic residues" evidence="2">
    <location>
        <begin position="394"/>
        <end position="406"/>
    </location>
</feature>
<feature type="coiled-coil region" evidence="1">
    <location>
        <begin position="674"/>
        <end position="708"/>
    </location>
</feature>
<feature type="compositionally biased region" description="Basic and acidic residues" evidence="2">
    <location>
        <begin position="95"/>
        <end position="106"/>
    </location>
</feature>
<evidence type="ECO:0008006" key="6">
    <source>
        <dbReference type="Google" id="ProtNLM"/>
    </source>
</evidence>
<feature type="compositionally biased region" description="Basic residues" evidence="2">
    <location>
        <begin position="1"/>
        <end position="13"/>
    </location>
</feature>
<sequence length="947" mass="101892">MPRNPAAKKHQHSNRHENGLVGPGKRVTKQKSNGHLNGAAKGPVPAEPVPQASSADSSVTGPAHDQSPASAADSHQDSSNTPTPAQLRAGDSEGSEPKEKEVRRELNGSAMVQQRRGDMASAKSKVTADLSAVQIATTILKSRPACDTVSLLIVLLALPSMILTIVQALFASLTLMPGGGAPVSFLSLLDIFQGSAGAPSITTMAVVDLICFGLWICLWTWAQNFALDLAQIQIAITLGNGSSGKNGSVNTFCVAGVLLLHLIRSRGVRRFLVSNLVPVDLLNQTGLAEYFKYLPSDADFGESPGPPSQIRSLFAIHIISQAVMAFVRRRVTSSQSIGPTRSKRTDAEASAGSWLASDASGGDGSTPAGISSSVDYQPAPPSSGLKDGKEKGISAKKRRRQANHVRSRQPFWAALASTKVHVLREVEHNKGVPTVANNQGTPFEIPHRDLVWITHVDPSSISFETTYMAIAEQGPESALSGECRPFYVRINGAKWHSVSLDASENSSPSDGSSPQFSGTISGLAPNCTYTCTFIRCDGGEEFASIMVKTPMLLDKDLPASMAPVPVRQSTRPSSPTTTLKNSISTAEAKLNEARNRLTKVRRQHRTTLAKVEKEVDSFNARLKTTSDDTKQRQKLLQAERSIRQTEDATLEIDAALEGLVSTPDDEIDDHATSKESYEEQTKLLAEANEALSKARSAANNDLSCANNELNTVTSRKERLTGRNTKLAEQHDRITQANAQGLNEKERKAAESTARGAEQQRREAELTSQIRFMENEMRNARTRWEANLRELDNLEKQDVAQRHMVLNSNGPLTPEGDLPGTRPTPQHGRPYTFGSFQAFPNSPVIPEAQGSPFLAYAKTLPSSDQRRPRSDTNRSAGGISNFSADFEDADPIPPMPSTAEYDVTGRKGSGSSRGKNNDSPAAGVIGGALRSPQRGSYSPGHIPGSTTW</sequence>
<feature type="region of interest" description="Disordered" evidence="2">
    <location>
        <begin position="737"/>
        <end position="764"/>
    </location>
</feature>
<feature type="compositionally biased region" description="Polar residues" evidence="2">
    <location>
        <begin position="872"/>
        <end position="882"/>
    </location>
</feature>
<dbReference type="STRING" id="1442369.A0A0D2GWU8"/>
<evidence type="ECO:0000313" key="4">
    <source>
        <dbReference type="EMBL" id="KIX02698.1"/>
    </source>
</evidence>
<feature type="region of interest" description="Disordered" evidence="2">
    <location>
        <begin position="858"/>
        <end position="947"/>
    </location>
</feature>
<feature type="transmembrane region" description="Helical" evidence="3">
    <location>
        <begin position="204"/>
        <end position="222"/>
    </location>
</feature>
<reference evidence="4 5" key="1">
    <citation type="submission" date="2015-01" db="EMBL/GenBank/DDBJ databases">
        <title>The Genome Sequence of Rhinocladiella mackenzie CBS 650.93.</title>
        <authorList>
            <consortium name="The Broad Institute Genomics Platform"/>
            <person name="Cuomo C."/>
            <person name="de Hoog S."/>
            <person name="Gorbushina A."/>
            <person name="Stielow B."/>
            <person name="Teixiera M."/>
            <person name="Abouelleil A."/>
            <person name="Chapman S.B."/>
            <person name="Priest M."/>
            <person name="Young S.K."/>
            <person name="Wortman J."/>
            <person name="Nusbaum C."/>
            <person name="Birren B."/>
        </authorList>
    </citation>
    <scope>NUCLEOTIDE SEQUENCE [LARGE SCALE GENOMIC DNA]</scope>
    <source>
        <strain evidence="4 5">CBS 650.93</strain>
    </source>
</reference>
<keyword evidence="3" id="KW-0472">Membrane</keyword>
<protein>
    <recommendedName>
        <fullName evidence="6">Ubiquitination network signaling protein acrB</fullName>
    </recommendedName>
</protein>
<dbReference type="VEuPathDB" id="FungiDB:Z518_08640"/>
<proteinExistence type="predicted"/>
<gene>
    <name evidence="4" type="ORF">Z518_08640</name>
</gene>
<dbReference type="Proteomes" id="UP000053617">
    <property type="component" value="Unassembled WGS sequence"/>
</dbReference>
<keyword evidence="3" id="KW-1133">Transmembrane helix</keyword>
<evidence type="ECO:0000256" key="1">
    <source>
        <dbReference type="SAM" id="Coils"/>
    </source>
</evidence>
<organism evidence="4 5">
    <name type="scientific">Rhinocladiella mackenziei CBS 650.93</name>
    <dbReference type="NCBI Taxonomy" id="1442369"/>
    <lineage>
        <taxon>Eukaryota</taxon>
        <taxon>Fungi</taxon>
        <taxon>Dikarya</taxon>
        <taxon>Ascomycota</taxon>
        <taxon>Pezizomycotina</taxon>
        <taxon>Eurotiomycetes</taxon>
        <taxon>Chaetothyriomycetidae</taxon>
        <taxon>Chaetothyriales</taxon>
        <taxon>Herpotrichiellaceae</taxon>
        <taxon>Rhinocladiella</taxon>
    </lineage>
</organism>